<sequence length="374" mass="42086">MEGVEASVVLVVKAPNQQIEDQTVHCELGWTIRRLKAYLSEVYPSKPKLEDQKLIYSGQLLSDTVVLKDVLRTYEGQKNYTLHLVCSPSRDVLKRTQNEAATGSLSENNVRTGNSLNNADNTTPTNIQQSQDGLRQRVGYVYNDAHPAFVDPRTVWAQYNEAQTSWIMPPTYDPAYMAQQMAWMQQAYAQYMSQYMQLVTSGSSVSNTNTALSQPVQPPVQPVVPPAAVRDEAAVPNNVIPNGEPEEEEVRANRDWLEWFYIVSRVLVLFSIVYFYSSPIRFFMVSTLGIIMYLYHLGFFRGMQQERPDPQPEIPPAPQEGVDNNNVEPAPNPAQDEGSPAPPEPDRPSLLALTWSVFSSFFLSLIPDQPNNVL</sequence>
<evidence type="ECO:0000256" key="3">
    <source>
        <dbReference type="ARBA" id="ARBA00022989"/>
    </source>
</evidence>
<reference evidence="9" key="1">
    <citation type="submission" date="2015-12" db="EMBL/GenBank/DDBJ databases">
        <title>De novo transcriptome assembly of four potential Pierce s Disease insect vectors from Arizona vineyards.</title>
        <authorList>
            <person name="Tassone E.E."/>
        </authorList>
    </citation>
    <scope>NUCLEOTIDE SEQUENCE</scope>
</reference>
<dbReference type="SUPFAM" id="SSF54236">
    <property type="entry name" value="Ubiquitin-like"/>
    <property type="match status" value="1"/>
</dbReference>
<feature type="transmembrane region" description="Helical" evidence="7">
    <location>
        <begin position="282"/>
        <end position="300"/>
    </location>
</feature>
<feature type="transmembrane region" description="Helical" evidence="7">
    <location>
        <begin position="259"/>
        <end position="276"/>
    </location>
</feature>
<dbReference type="InterPro" id="IPR000626">
    <property type="entry name" value="Ubiquitin-like_dom"/>
</dbReference>
<keyword evidence="3 7" id="KW-1133">Transmembrane helix</keyword>
<evidence type="ECO:0000256" key="2">
    <source>
        <dbReference type="ARBA" id="ARBA00022692"/>
    </source>
</evidence>
<dbReference type="PANTHER" id="PTHR12943:SF27">
    <property type="entry name" value="HOMOCYSTEINE-INDUCED ENDOPLASMIC RETICULUM PROTEIN, ISOFORM A"/>
    <property type="match status" value="1"/>
</dbReference>
<proteinExistence type="predicted"/>
<protein>
    <recommendedName>
        <fullName evidence="8">Ubiquitin-like domain-containing protein</fullName>
    </recommendedName>
</protein>
<dbReference type="AlphaFoldDB" id="A0A1B6D3D0"/>
<dbReference type="GO" id="GO:0030968">
    <property type="term" value="P:endoplasmic reticulum unfolded protein response"/>
    <property type="evidence" value="ECO:0007669"/>
    <property type="project" value="TreeGrafter"/>
</dbReference>
<evidence type="ECO:0000313" key="9">
    <source>
        <dbReference type="EMBL" id="JAS20187.1"/>
    </source>
</evidence>
<name>A0A1B6D3D0_9HEMI</name>
<evidence type="ECO:0000256" key="5">
    <source>
        <dbReference type="ARBA" id="ARBA00023230"/>
    </source>
</evidence>
<evidence type="ECO:0000256" key="1">
    <source>
        <dbReference type="ARBA" id="ARBA00004370"/>
    </source>
</evidence>
<gene>
    <name evidence="9" type="ORF">g.6642</name>
</gene>
<organism evidence="9">
    <name type="scientific">Clastoptera arizonana</name>
    <name type="common">Arizona spittle bug</name>
    <dbReference type="NCBI Taxonomy" id="38151"/>
    <lineage>
        <taxon>Eukaryota</taxon>
        <taxon>Metazoa</taxon>
        <taxon>Ecdysozoa</taxon>
        <taxon>Arthropoda</taxon>
        <taxon>Hexapoda</taxon>
        <taxon>Insecta</taxon>
        <taxon>Pterygota</taxon>
        <taxon>Neoptera</taxon>
        <taxon>Paraneoptera</taxon>
        <taxon>Hemiptera</taxon>
        <taxon>Auchenorrhyncha</taxon>
        <taxon>Cercopoidea</taxon>
        <taxon>Clastopteridae</taxon>
        <taxon>Clastoptera</taxon>
    </lineage>
</organism>
<evidence type="ECO:0000256" key="6">
    <source>
        <dbReference type="SAM" id="MobiDB-lite"/>
    </source>
</evidence>
<dbReference type="FunFam" id="3.10.20.90:FF:000046">
    <property type="entry name" value="Homocysteine-responsive endoplasmic reticulum-resident ubiquitin-like domain member 2 protein"/>
    <property type="match status" value="1"/>
</dbReference>
<dbReference type="InterPro" id="IPR039751">
    <property type="entry name" value="HERPUD1/2"/>
</dbReference>
<evidence type="ECO:0000259" key="8">
    <source>
        <dbReference type="PROSITE" id="PS50053"/>
    </source>
</evidence>
<comment type="subcellular location">
    <subcellularLocation>
        <location evidence="1">Membrane</location>
    </subcellularLocation>
</comment>
<keyword evidence="2 7" id="KW-0812">Transmembrane</keyword>
<dbReference type="CDD" id="cd01790">
    <property type="entry name" value="Ubl_HERP"/>
    <property type="match status" value="1"/>
</dbReference>
<feature type="region of interest" description="Disordered" evidence="6">
    <location>
        <begin position="306"/>
        <end position="348"/>
    </location>
</feature>
<dbReference type="EMBL" id="GEDC01017111">
    <property type="protein sequence ID" value="JAS20187.1"/>
    <property type="molecule type" value="Transcribed_RNA"/>
</dbReference>
<dbReference type="InterPro" id="IPR029071">
    <property type="entry name" value="Ubiquitin-like_domsf"/>
</dbReference>
<dbReference type="Gene3D" id="3.10.20.90">
    <property type="entry name" value="Phosphatidylinositol 3-kinase Catalytic Subunit, Chain A, domain 1"/>
    <property type="match status" value="1"/>
</dbReference>
<keyword evidence="4 7" id="KW-0472">Membrane</keyword>
<evidence type="ECO:0000256" key="7">
    <source>
        <dbReference type="SAM" id="Phobius"/>
    </source>
</evidence>
<evidence type="ECO:0000256" key="4">
    <source>
        <dbReference type="ARBA" id="ARBA00023136"/>
    </source>
</evidence>
<feature type="domain" description="Ubiquitin-like" evidence="8">
    <location>
        <begin position="8"/>
        <end position="69"/>
    </location>
</feature>
<keyword evidence="5" id="KW-0834">Unfolded protein response</keyword>
<dbReference type="GO" id="GO:0016020">
    <property type="term" value="C:membrane"/>
    <property type="evidence" value="ECO:0007669"/>
    <property type="project" value="UniProtKB-SubCell"/>
</dbReference>
<accession>A0A1B6D3D0</accession>
<feature type="region of interest" description="Disordered" evidence="6">
    <location>
        <begin position="100"/>
        <end position="132"/>
    </location>
</feature>
<dbReference type="PANTHER" id="PTHR12943">
    <property type="entry name" value="HOMOCYSTEINE-RESPONSIVE ENDOPLASMIC RETICULUM-RESIDENT UNIQUITIN-LIKE DOMAIN HERPUD PROTEIN FAMILY MEMBER"/>
    <property type="match status" value="1"/>
</dbReference>
<dbReference type="PROSITE" id="PS50053">
    <property type="entry name" value="UBIQUITIN_2"/>
    <property type="match status" value="1"/>
</dbReference>